<comment type="caution">
    <text evidence="1">The sequence shown here is derived from an EMBL/GenBank/DDBJ whole genome shotgun (WGS) entry which is preliminary data.</text>
</comment>
<protein>
    <submittedName>
        <fullName evidence="1">Uncharacterized protein</fullName>
    </submittedName>
</protein>
<evidence type="ECO:0000313" key="1">
    <source>
        <dbReference type="EMBL" id="KAK9109075.1"/>
    </source>
</evidence>
<gene>
    <name evidence="1" type="ORF">Sjap_017135</name>
</gene>
<accession>A0AAP0NK09</accession>
<sequence length="258" mass="27527">MEDVLTEAPPPSRFFDEDLNVFASPPPSLPSPFLILPNPNPNSPIHTPLLIIAASPAALHLLRGLPGKSLVGTLVLPETHFAAAPIDASPSQNSIDIFFIDDGGGKSAVALIALVQCPISDERARAVSKVLIGGISADKVLILGRLQIGNFRGRVSPDEELGFKLETAAQRASKKPLIEGFGRWFPSGSVVDGFCAAVLSECELRRIKGTLWLTWPEFGASAVLVVKKLLKKVLPGVEIGSELGFDRIKGSFNSELYA</sequence>
<dbReference type="PANTHER" id="PTHR37227:SF2">
    <property type="entry name" value="OS01G0219000 PROTEIN"/>
    <property type="match status" value="1"/>
</dbReference>
<evidence type="ECO:0000313" key="2">
    <source>
        <dbReference type="Proteomes" id="UP001417504"/>
    </source>
</evidence>
<keyword evidence="2" id="KW-1185">Reference proteome</keyword>
<organism evidence="1 2">
    <name type="scientific">Stephania japonica</name>
    <dbReference type="NCBI Taxonomy" id="461633"/>
    <lineage>
        <taxon>Eukaryota</taxon>
        <taxon>Viridiplantae</taxon>
        <taxon>Streptophyta</taxon>
        <taxon>Embryophyta</taxon>
        <taxon>Tracheophyta</taxon>
        <taxon>Spermatophyta</taxon>
        <taxon>Magnoliopsida</taxon>
        <taxon>Ranunculales</taxon>
        <taxon>Menispermaceae</taxon>
        <taxon>Menispermoideae</taxon>
        <taxon>Cissampelideae</taxon>
        <taxon>Stephania</taxon>
    </lineage>
</organism>
<dbReference type="PANTHER" id="PTHR37227">
    <property type="entry name" value="OS01G0219000 PROTEIN"/>
    <property type="match status" value="1"/>
</dbReference>
<proteinExistence type="predicted"/>
<dbReference type="AlphaFoldDB" id="A0AAP0NK09"/>
<reference evidence="1 2" key="1">
    <citation type="submission" date="2024-01" db="EMBL/GenBank/DDBJ databases">
        <title>Genome assemblies of Stephania.</title>
        <authorList>
            <person name="Yang L."/>
        </authorList>
    </citation>
    <scope>NUCLEOTIDE SEQUENCE [LARGE SCALE GENOMIC DNA]</scope>
    <source>
        <strain evidence="1">QJT</strain>
        <tissue evidence="1">Leaf</tissue>
    </source>
</reference>
<dbReference type="EMBL" id="JBBNAE010000007">
    <property type="protein sequence ID" value="KAK9109075.1"/>
    <property type="molecule type" value="Genomic_DNA"/>
</dbReference>
<name>A0AAP0NK09_9MAGN</name>
<dbReference type="Proteomes" id="UP001417504">
    <property type="component" value="Unassembled WGS sequence"/>
</dbReference>